<keyword evidence="2" id="KW-1185">Reference proteome</keyword>
<comment type="caution">
    <text evidence="1">The sequence shown here is derived from an EMBL/GenBank/DDBJ whole genome shotgun (WGS) entry which is preliminary data.</text>
</comment>
<protein>
    <submittedName>
        <fullName evidence="1">Uncharacterized protein</fullName>
    </submittedName>
</protein>
<dbReference type="AlphaFoldDB" id="A0A1T2X4R6"/>
<evidence type="ECO:0000313" key="2">
    <source>
        <dbReference type="Proteomes" id="UP000190188"/>
    </source>
</evidence>
<reference evidence="1 2" key="1">
    <citation type="submission" date="2017-01" db="EMBL/GenBank/DDBJ databases">
        <title>Genome analysis of Paenibacillus selenitrireducens ES3-24.</title>
        <authorList>
            <person name="Xu D."/>
            <person name="Yao R."/>
            <person name="Zheng S."/>
        </authorList>
    </citation>
    <scope>NUCLEOTIDE SEQUENCE [LARGE SCALE GENOMIC DNA]</scope>
    <source>
        <strain evidence="1 2">ES3-24</strain>
    </source>
</reference>
<organism evidence="1 2">
    <name type="scientific">Paenibacillus selenitireducens</name>
    <dbReference type="NCBI Taxonomy" id="1324314"/>
    <lineage>
        <taxon>Bacteria</taxon>
        <taxon>Bacillati</taxon>
        <taxon>Bacillota</taxon>
        <taxon>Bacilli</taxon>
        <taxon>Bacillales</taxon>
        <taxon>Paenibacillaceae</taxon>
        <taxon>Paenibacillus</taxon>
    </lineage>
</organism>
<evidence type="ECO:0000313" key="1">
    <source>
        <dbReference type="EMBL" id="OPA74563.1"/>
    </source>
</evidence>
<name>A0A1T2X4R6_9BACL</name>
<gene>
    <name evidence="1" type="ORF">BVG16_22600</name>
</gene>
<dbReference type="Proteomes" id="UP000190188">
    <property type="component" value="Unassembled WGS sequence"/>
</dbReference>
<dbReference type="STRING" id="1324314.BVG16_22600"/>
<accession>A0A1T2X4R6</accession>
<dbReference type="RefSeq" id="WP_078501475.1">
    <property type="nucleotide sequence ID" value="NZ_MSZX01000010.1"/>
</dbReference>
<dbReference type="EMBL" id="MSZX01000010">
    <property type="protein sequence ID" value="OPA74563.1"/>
    <property type="molecule type" value="Genomic_DNA"/>
</dbReference>
<dbReference type="OrthoDB" id="5986784at2"/>
<sequence>MNTDSWQEVRGLSGGHHFLLKEGFTGWEYEGLHWGITWTVEKVYVEDVLYSGSRNFLSLLI</sequence>
<proteinExistence type="predicted"/>